<comment type="similarity">
    <text evidence="2 10">Belongs to the MCM family.</text>
</comment>
<dbReference type="Gene3D" id="2.40.50.140">
    <property type="entry name" value="Nucleic acid-binding proteins"/>
    <property type="match status" value="1"/>
</dbReference>
<dbReference type="GO" id="GO:0043596">
    <property type="term" value="C:nuclear replication fork"/>
    <property type="evidence" value="ECO:0007669"/>
    <property type="project" value="EnsemblFungi"/>
</dbReference>
<proteinExistence type="inferred from homology"/>
<evidence type="ECO:0000313" key="14">
    <source>
        <dbReference type="EMBL" id="ODV89166.1"/>
    </source>
</evidence>
<evidence type="ECO:0000256" key="3">
    <source>
        <dbReference type="ARBA" id="ARBA00022705"/>
    </source>
</evidence>
<evidence type="ECO:0000259" key="13">
    <source>
        <dbReference type="PROSITE" id="PS50051"/>
    </source>
</evidence>
<dbReference type="InterPro" id="IPR001208">
    <property type="entry name" value="MCM_dom"/>
</dbReference>
<evidence type="ECO:0000256" key="10">
    <source>
        <dbReference type="RuleBase" id="RU004070"/>
    </source>
</evidence>
<evidence type="ECO:0000256" key="7">
    <source>
        <dbReference type="ARBA" id="ARBA00022840"/>
    </source>
</evidence>
<feature type="compositionally biased region" description="Basic and acidic residues" evidence="12">
    <location>
        <begin position="14"/>
        <end position="23"/>
    </location>
</feature>
<keyword evidence="4 10" id="KW-0547">Nucleotide-binding</keyword>
<feature type="compositionally biased region" description="Basic and acidic residues" evidence="12">
    <location>
        <begin position="84"/>
        <end position="98"/>
    </location>
</feature>
<protein>
    <recommendedName>
        <fullName evidence="11">DNA replication licensing factor MCM4</fullName>
        <ecNumber evidence="11">3.6.4.12</ecNumber>
    </recommendedName>
</protein>
<comment type="function">
    <text evidence="11">Acts as component of the MCM2-7 complex (MCM complex) which is the replicative helicase essential for 'once per cell cycle' DNA replication initiation and elongation in eukaryotic cells. The active ATPase sites in the MCM2-7 ring are formed through the interaction surfaces of two neighboring subunits such that a critical structure of a conserved arginine finger motif is provided in trans relative to the ATP-binding site of the Walker A box of the adjacent subunit. The six ATPase active sites, however, are likely to contribute differentially to the complex helicase activity.</text>
</comment>
<dbReference type="PRINTS" id="PR01657">
    <property type="entry name" value="MCMFAMILY"/>
</dbReference>
<dbReference type="GO" id="GO:0003688">
    <property type="term" value="F:DNA replication origin binding"/>
    <property type="evidence" value="ECO:0007669"/>
    <property type="project" value="EnsemblFungi"/>
</dbReference>
<dbReference type="GO" id="GO:0005737">
    <property type="term" value="C:cytoplasm"/>
    <property type="evidence" value="ECO:0007669"/>
    <property type="project" value="EnsemblFungi"/>
</dbReference>
<dbReference type="CDD" id="cd17755">
    <property type="entry name" value="MCM4"/>
    <property type="match status" value="1"/>
</dbReference>
<dbReference type="GO" id="GO:0009378">
    <property type="term" value="F:four-way junction helicase activity"/>
    <property type="evidence" value="ECO:0007669"/>
    <property type="project" value="EnsemblFungi"/>
</dbReference>
<dbReference type="InterPro" id="IPR012340">
    <property type="entry name" value="NA-bd_OB-fold"/>
</dbReference>
<dbReference type="GO" id="GO:0003727">
    <property type="term" value="F:single-stranded RNA binding"/>
    <property type="evidence" value="ECO:0007669"/>
    <property type="project" value="EnsemblFungi"/>
</dbReference>
<keyword evidence="7 10" id="KW-0067">ATP-binding</keyword>
<dbReference type="SMART" id="SM00350">
    <property type="entry name" value="MCM"/>
    <property type="match status" value="1"/>
</dbReference>
<feature type="domain" description="MCM C-terminal AAA(+) ATPase" evidence="13">
    <location>
        <begin position="483"/>
        <end position="691"/>
    </location>
</feature>
<evidence type="ECO:0000313" key="15">
    <source>
        <dbReference type="Proteomes" id="UP000095023"/>
    </source>
</evidence>
<comment type="subcellular location">
    <subcellularLocation>
        <location evidence="1">Nucleus</location>
    </subcellularLocation>
</comment>
<keyword evidence="9 11" id="KW-0539">Nucleus</keyword>
<dbReference type="FunFam" id="2.20.28.10:FF:000003">
    <property type="entry name" value="DNA helicase"/>
    <property type="match status" value="1"/>
</dbReference>
<organism evidence="14 15">
    <name type="scientific">Tortispora caseinolytica NRRL Y-17796</name>
    <dbReference type="NCBI Taxonomy" id="767744"/>
    <lineage>
        <taxon>Eukaryota</taxon>
        <taxon>Fungi</taxon>
        <taxon>Dikarya</taxon>
        <taxon>Ascomycota</taxon>
        <taxon>Saccharomycotina</taxon>
        <taxon>Trigonopsidomycetes</taxon>
        <taxon>Trigonopsidales</taxon>
        <taxon>Trigonopsidaceae</taxon>
        <taxon>Tortispora</taxon>
    </lineage>
</organism>
<dbReference type="SUPFAM" id="SSF52540">
    <property type="entry name" value="P-loop containing nucleoside triphosphate hydrolases"/>
    <property type="match status" value="1"/>
</dbReference>
<dbReference type="AlphaFoldDB" id="A0A1E4TBN0"/>
<dbReference type="Pfam" id="PF14551">
    <property type="entry name" value="MCM_N"/>
    <property type="match status" value="1"/>
</dbReference>
<dbReference type="InterPro" id="IPR008047">
    <property type="entry name" value="MCM_4"/>
</dbReference>
<dbReference type="GO" id="GO:0033679">
    <property type="term" value="F:3'-5' DNA/RNA helicase activity"/>
    <property type="evidence" value="ECO:0007669"/>
    <property type="project" value="EnsemblFungi"/>
</dbReference>
<feature type="region of interest" description="Disordered" evidence="12">
    <location>
        <begin position="1"/>
        <end position="98"/>
    </location>
</feature>
<dbReference type="GO" id="GO:0030875">
    <property type="term" value="C:rDNA protrusion"/>
    <property type="evidence" value="ECO:0007669"/>
    <property type="project" value="EnsemblFungi"/>
</dbReference>
<dbReference type="PROSITE" id="PS50051">
    <property type="entry name" value="MCM_2"/>
    <property type="match status" value="1"/>
</dbReference>
<dbReference type="GO" id="GO:0042555">
    <property type="term" value="C:MCM complex"/>
    <property type="evidence" value="ECO:0007669"/>
    <property type="project" value="UniProtKB-UniRule"/>
</dbReference>
<dbReference type="GO" id="GO:0016887">
    <property type="term" value="F:ATP hydrolysis activity"/>
    <property type="evidence" value="ECO:0007669"/>
    <property type="project" value="EnsemblFungi"/>
</dbReference>
<reference evidence="15" key="1">
    <citation type="submission" date="2016-02" db="EMBL/GenBank/DDBJ databases">
        <title>Comparative genomics of biotechnologically important yeasts.</title>
        <authorList>
            <consortium name="DOE Joint Genome Institute"/>
            <person name="Riley R."/>
            <person name="Haridas S."/>
            <person name="Wolfe K.H."/>
            <person name="Lopes M.R."/>
            <person name="Hittinger C.T."/>
            <person name="Goker M."/>
            <person name="Salamov A."/>
            <person name="Wisecaver J."/>
            <person name="Long T.M."/>
            <person name="Aerts A.L."/>
            <person name="Barry K."/>
            <person name="Choi C."/>
            <person name="Clum A."/>
            <person name="Coughlan A.Y."/>
            <person name="Deshpande S."/>
            <person name="Douglass A.P."/>
            <person name="Hanson S.J."/>
            <person name="Klenk H.-P."/>
            <person name="Labutti K."/>
            <person name="Lapidus A."/>
            <person name="Lindquist E."/>
            <person name="Lipzen A."/>
            <person name="Meier-Kolthoff J.P."/>
            <person name="Ohm R.A."/>
            <person name="Otillar R.P."/>
            <person name="Pangilinan J."/>
            <person name="Peng Y."/>
            <person name="Rokas A."/>
            <person name="Rosa C.A."/>
            <person name="Scheuner C."/>
            <person name="Sibirny A.A."/>
            <person name="Slot J.C."/>
            <person name="Stielow J.B."/>
            <person name="Sun H."/>
            <person name="Kurtzman C.P."/>
            <person name="Blackwell M."/>
            <person name="Jeffries T.W."/>
            <person name="Grigoriev I.V."/>
        </authorList>
    </citation>
    <scope>NUCLEOTIDE SEQUENCE [LARGE SCALE GENOMIC DNA]</scope>
    <source>
        <strain evidence="15">NRRL Y-17796</strain>
    </source>
</reference>
<dbReference type="InterPro" id="IPR031327">
    <property type="entry name" value="MCM"/>
</dbReference>
<comment type="subunit">
    <text evidence="11">Component of the MCM2-7 complex.</text>
</comment>
<dbReference type="Pfam" id="PF00493">
    <property type="entry name" value="MCM"/>
    <property type="match status" value="1"/>
</dbReference>
<dbReference type="Pfam" id="PF17855">
    <property type="entry name" value="MCM_lid"/>
    <property type="match status" value="1"/>
</dbReference>
<evidence type="ECO:0000256" key="12">
    <source>
        <dbReference type="SAM" id="MobiDB-lite"/>
    </source>
</evidence>
<dbReference type="GO" id="GO:0003697">
    <property type="term" value="F:single-stranded DNA binding"/>
    <property type="evidence" value="ECO:0007669"/>
    <property type="project" value="EnsemblFungi"/>
</dbReference>
<evidence type="ECO:0000256" key="6">
    <source>
        <dbReference type="ARBA" id="ARBA00022806"/>
    </source>
</evidence>
<keyword evidence="15" id="KW-1185">Reference proteome</keyword>
<dbReference type="EC" id="3.6.4.12" evidence="11"/>
<dbReference type="GO" id="GO:1902975">
    <property type="term" value="P:mitotic DNA replication initiation"/>
    <property type="evidence" value="ECO:0007669"/>
    <property type="project" value="TreeGrafter"/>
</dbReference>
<dbReference type="GO" id="GO:0071162">
    <property type="term" value="C:CMG complex"/>
    <property type="evidence" value="ECO:0007669"/>
    <property type="project" value="EnsemblFungi"/>
</dbReference>
<dbReference type="Pfam" id="PF17207">
    <property type="entry name" value="MCM_OB"/>
    <property type="match status" value="1"/>
</dbReference>
<keyword evidence="3 11" id="KW-0235">DNA replication</keyword>
<dbReference type="GO" id="GO:0006279">
    <property type="term" value="P:premeiotic DNA replication"/>
    <property type="evidence" value="ECO:0007669"/>
    <property type="project" value="EnsemblFungi"/>
</dbReference>
<dbReference type="FunFam" id="3.40.50.300:FF:000217">
    <property type="entry name" value="DNA helicase"/>
    <property type="match status" value="1"/>
</dbReference>
<dbReference type="InterPro" id="IPR033762">
    <property type="entry name" value="MCM_OB"/>
</dbReference>
<dbReference type="GO" id="GO:0003682">
    <property type="term" value="F:chromatin binding"/>
    <property type="evidence" value="ECO:0007669"/>
    <property type="project" value="EnsemblFungi"/>
</dbReference>
<dbReference type="GO" id="GO:0005524">
    <property type="term" value="F:ATP binding"/>
    <property type="evidence" value="ECO:0007669"/>
    <property type="project" value="UniProtKB-UniRule"/>
</dbReference>
<dbReference type="Gene3D" id="3.30.1640.10">
    <property type="entry name" value="mini-chromosome maintenance (MCM) complex, chain A, domain 1"/>
    <property type="match status" value="1"/>
</dbReference>
<dbReference type="Pfam" id="PF21128">
    <property type="entry name" value="WHD_MCM4"/>
    <property type="match status" value="1"/>
</dbReference>
<dbReference type="GO" id="GO:0005656">
    <property type="term" value="C:nuclear pre-replicative complex"/>
    <property type="evidence" value="ECO:0007669"/>
    <property type="project" value="EnsemblFungi"/>
</dbReference>
<evidence type="ECO:0000256" key="9">
    <source>
        <dbReference type="ARBA" id="ARBA00023242"/>
    </source>
</evidence>
<evidence type="ECO:0000256" key="11">
    <source>
        <dbReference type="RuleBase" id="RU368062"/>
    </source>
</evidence>
<feature type="compositionally biased region" description="Polar residues" evidence="12">
    <location>
        <begin position="1"/>
        <end position="12"/>
    </location>
</feature>
<dbReference type="Gene3D" id="2.20.28.10">
    <property type="match status" value="1"/>
</dbReference>
<dbReference type="Gene3D" id="3.40.50.300">
    <property type="entry name" value="P-loop containing nucleotide triphosphate hydrolases"/>
    <property type="match status" value="1"/>
</dbReference>
<feature type="compositionally biased region" description="Polar residues" evidence="12">
    <location>
        <begin position="31"/>
        <end position="47"/>
    </location>
</feature>
<keyword evidence="6 11" id="KW-0347">Helicase</keyword>
<dbReference type="SUPFAM" id="SSF50249">
    <property type="entry name" value="Nucleic acid-binding proteins"/>
    <property type="match status" value="1"/>
</dbReference>
<dbReference type="InterPro" id="IPR018525">
    <property type="entry name" value="MCM_CS"/>
</dbReference>
<dbReference type="EMBL" id="KV453843">
    <property type="protein sequence ID" value="ODV89166.1"/>
    <property type="molecule type" value="Genomic_DNA"/>
</dbReference>
<dbReference type="OrthoDB" id="10251574at2759"/>
<dbReference type="InterPro" id="IPR027417">
    <property type="entry name" value="P-loop_NTPase"/>
</dbReference>
<comment type="catalytic activity">
    <reaction evidence="11">
        <text>ATP + H2O = ADP + phosphate + H(+)</text>
        <dbReference type="Rhea" id="RHEA:13065"/>
        <dbReference type="ChEBI" id="CHEBI:15377"/>
        <dbReference type="ChEBI" id="CHEBI:15378"/>
        <dbReference type="ChEBI" id="CHEBI:30616"/>
        <dbReference type="ChEBI" id="CHEBI:43474"/>
        <dbReference type="ChEBI" id="CHEBI:456216"/>
        <dbReference type="EC" id="3.6.4.12"/>
    </reaction>
</comment>
<evidence type="ECO:0000256" key="1">
    <source>
        <dbReference type="ARBA" id="ARBA00004123"/>
    </source>
</evidence>
<dbReference type="GO" id="GO:1990518">
    <property type="term" value="F:single-stranded 3'-5' DNA helicase activity"/>
    <property type="evidence" value="ECO:0007669"/>
    <property type="project" value="EnsemblFungi"/>
</dbReference>
<name>A0A1E4TBN0_9ASCO</name>
<dbReference type="GO" id="GO:0006271">
    <property type="term" value="P:DNA strand elongation involved in DNA replication"/>
    <property type="evidence" value="ECO:0007669"/>
    <property type="project" value="EnsemblFungi"/>
</dbReference>
<evidence type="ECO:0000256" key="4">
    <source>
        <dbReference type="ARBA" id="ARBA00022741"/>
    </source>
</evidence>
<keyword evidence="8 10" id="KW-0238">DNA-binding</keyword>
<evidence type="ECO:0000256" key="2">
    <source>
        <dbReference type="ARBA" id="ARBA00008010"/>
    </source>
</evidence>
<evidence type="ECO:0000256" key="5">
    <source>
        <dbReference type="ARBA" id="ARBA00022801"/>
    </source>
</evidence>
<dbReference type="GO" id="GO:0000727">
    <property type="term" value="P:double-strand break repair via break-induced replication"/>
    <property type="evidence" value="ECO:0007669"/>
    <property type="project" value="EnsemblFungi"/>
</dbReference>
<dbReference type="InterPro" id="IPR027925">
    <property type="entry name" value="MCM_N"/>
</dbReference>
<accession>A0A1E4TBN0</accession>
<keyword evidence="5 11" id="KW-0378">Hydrolase</keyword>
<dbReference type="InterPro" id="IPR041562">
    <property type="entry name" value="MCM_lid"/>
</dbReference>
<dbReference type="PROSITE" id="PS00847">
    <property type="entry name" value="MCM_1"/>
    <property type="match status" value="1"/>
</dbReference>
<dbReference type="GO" id="GO:0006267">
    <property type="term" value="P:pre-replicative complex assembly involved in nuclear cell cycle DNA replication"/>
    <property type="evidence" value="ECO:0007669"/>
    <property type="project" value="EnsemblFungi"/>
</dbReference>
<sequence>MSSPLDISSSIGETPERRTDRNNGRLFVEGNTPSSGSHMEYPSSSLGETPANMRTPLSVNSRGTRSSTPLEYSSSGTPSSTLRADLRSEGSSRTYRGDIRSTTLLSPSDRRMVDAGSLGVSHGLDSASSPMSINSDEPTQVIWGTNINVQDCTDMFLEFLRQFKRRYRLEMDEIDYAPGEGEDLIYMNALKNMYQKELTCLNLDLNDIKSYTPAKRLFYQSINYPQEVIPIMDQAIRTMMADLVDDLVEIPLEHKEQEKDRIGSIIYKVRPYGLDTKQGIRELNPSDIDKLISIKGLVIRTTPVIPDMKDAFFRCAVCLHTIKRHIDRGIINEPTECPRDQCRSKGSMQLIHNRCTFVDKQAIKLQETPDFVPDGQTPHTVSLCVFDELVDVCKPGDRIEITGIFQSVPVRINNARRTIKTLFRTYVDVIHIKKISKRTIGAEPPDVHENAALIESPSVDDGVRHISDEDIEKIETLAQRPDIYELLAHSVAPSVYEMDDVKKGILLQLFGGTNKKFTKGGAPKYRGDINVLLCGDPSTSKSQIMSYVHKIAPRGVYTSGKGSSAVGLTAYVTRDPDTRQMVLESGALVLSDGGICCIDEFDKMSEATRSVLHEVMEQQTVSVAKAGIITTLNARTSVLASANPIGSRYNPDLPVTQNIDLPPPLLSRFDLVYLLLDTVNEDNDRKLARHIAGMYLEDTPDNATVEEVLPTEFLTQYVAYARQYCHPVITAEAKDLLVKSYVDLRKLGEDPNSSEKRITATTRQLESMIRLSEAHARMRLSSEVEIEDVKEAVRLIRSAIKDYATDPRTGRIDMDMVQTGTSSAERRLQEDLTKQVLQLIMRNATRSMLFQDLLQQVGEQSQIPVSSSELFTVLRALEAEDKIECTNMGNRSVITRL</sequence>
<dbReference type="PRINTS" id="PR01660">
    <property type="entry name" value="MCMPROTEIN4"/>
</dbReference>
<dbReference type="Proteomes" id="UP000095023">
    <property type="component" value="Unassembled WGS sequence"/>
</dbReference>
<feature type="compositionally biased region" description="Polar residues" evidence="12">
    <location>
        <begin position="55"/>
        <end position="82"/>
    </location>
</feature>
<dbReference type="PANTHER" id="PTHR11630">
    <property type="entry name" value="DNA REPLICATION LICENSING FACTOR MCM FAMILY MEMBER"/>
    <property type="match status" value="1"/>
</dbReference>
<gene>
    <name evidence="14" type="ORF">CANCADRAFT_134438</name>
</gene>
<dbReference type="PANTHER" id="PTHR11630:SF66">
    <property type="entry name" value="DNA REPLICATION LICENSING FACTOR MCM4"/>
    <property type="match status" value="1"/>
</dbReference>
<dbReference type="GO" id="GO:0097373">
    <property type="term" value="C:MCM core complex"/>
    <property type="evidence" value="ECO:0007669"/>
    <property type="project" value="EnsemblFungi"/>
</dbReference>
<evidence type="ECO:0000256" key="8">
    <source>
        <dbReference type="ARBA" id="ARBA00023125"/>
    </source>
</evidence>